<dbReference type="OrthoDB" id="3212326at2"/>
<feature type="region of interest" description="Disordered" evidence="1">
    <location>
        <begin position="163"/>
        <end position="188"/>
    </location>
</feature>
<dbReference type="Proteomes" id="UP000179769">
    <property type="component" value="Unassembled WGS sequence"/>
</dbReference>
<gene>
    <name evidence="3" type="ORF">BBK14_13395</name>
</gene>
<organism evidence="3 4">
    <name type="scientific">Parafrankia soli</name>
    <dbReference type="NCBI Taxonomy" id="2599596"/>
    <lineage>
        <taxon>Bacteria</taxon>
        <taxon>Bacillati</taxon>
        <taxon>Actinomycetota</taxon>
        <taxon>Actinomycetes</taxon>
        <taxon>Frankiales</taxon>
        <taxon>Frankiaceae</taxon>
        <taxon>Parafrankia</taxon>
    </lineage>
</organism>
<comment type="caution">
    <text evidence="3">The sequence shown here is derived from an EMBL/GenBank/DDBJ whole genome shotgun (WGS) entry which is preliminary data.</text>
</comment>
<name>A0A1S1R0E3_9ACTN</name>
<feature type="compositionally biased region" description="Low complexity" evidence="1">
    <location>
        <begin position="170"/>
        <end position="188"/>
    </location>
</feature>
<proteinExistence type="predicted"/>
<evidence type="ECO:0000313" key="4">
    <source>
        <dbReference type="Proteomes" id="UP000179769"/>
    </source>
</evidence>
<dbReference type="AlphaFoldDB" id="A0A1S1R0E3"/>
<dbReference type="RefSeq" id="WP_071061020.1">
    <property type="nucleotide sequence ID" value="NZ_MAXA01000091.1"/>
</dbReference>
<dbReference type="InterPro" id="IPR039430">
    <property type="entry name" value="Thymidylate_kin-like_dom"/>
</dbReference>
<sequence>MLLASDVFTFGAAPARPYALLAVEGPAGAGKLALVRRLTAAPAALHLHLASQTDAVLRDLMRRLSTLGEPLGAVPANLVHAARLIEAAVQFRYLEEFLAGFDLVVADRWIQTWEVYCGDLGEYTEWYLQIASYVPVPDLVLYLRVSPEVAAARLARRASAGQATAGHGPAGQASAGQESGGSASAGRESAGRVDEAAALREAVEACARYDEVMSGVDCVVIDADAPAADVLAEVTGILDAVGMPRPPIPGTGGGADVPWPGPLRGA</sequence>
<dbReference type="Gene3D" id="3.40.50.300">
    <property type="entry name" value="P-loop containing nucleotide triphosphate hydrolases"/>
    <property type="match status" value="1"/>
</dbReference>
<feature type="domain" description="Thymidylate kinase-like" evidence="2">
    <location>
        <begin position="23"/>
        <end position="159"/>
    </location>
</feature>
<dbReference type="InterPro" id="IPR027417">
    <property type="entry name" value="P-loop_NTPase"/>
</dbReference>
<protein>
    <recommendedName>
        <fullName evidence="2">Thymidylate kinase-like domain-containing protein</fullName>
    </recommendedName>
</protein>
<accession>A0A1S1R0E3</accession>
<evidence type="ECO:0000259" key="2">
    <source>
        <dbReference type="Pfam" id="PF02223"/>
    </source>
</evidence>
<dbReference type="SUPFAM" id="SSF52540">
    <property type="entry name" value="P-loop containing nucleoside triphosphate hydrolases"/>
    <property type="match status" value="1"/>
</dbReference>
<evidence type="ECO:0000256" key="1">
    <source>
        <dbReference type="SAM" id="MobiDB-lite"/>
    </source>
</evidence>
<evidence type="ECO:0000313" key="3">
    <source>
        <dbReference type="EMBL" id="OHV39670.1"/>
    </source>
</evidence>
<keyword evidence="4" id="KW-1185">Reference proteome</keyword>
<dbReference type="Pfam" id="PF02223">
    <property type="entry name" value="Thymidylate_kin"/>
    <property type="match status" value="1"/>
</dbReference>
<reference evidence="4" key="1">
    <citation type="submission" date="2016-07" db="EMBL/GenBank/DDBJ databases">
        <title>Frankia sp. NRRL B-16219 Genome sequencing.</title>
        <authorList>
            <person name="Ghodhbane-Gtari F."/>
            <person name="Swanson E."/>
            <person name="Gueddou A."/>
            <person name="Louati M."/>
            <person name="Nouioui I."/>
            <person name="Hezbri K."/>
            <person name="Abebe-Akele F."/>
            <person name="Simpson S."/>
            <person name="Morris K."/>
            <person name="Thomas K."/>
            <person name="Gtari M."/>
            <person name="Tisa L.S."/>
        </authorList>
    </citation>
    <scope>NUCLEOTIDE SEQUENCE [LARGE SCALE GENOMIC DNA]</scope>
    <source>
        <strain evidence="4">NRRL B-16219</strain>
    </source>
</reference>
<dbReference type="EMBL" id="MAXA01000091">
    <property type="protein sequence ID" value="OHV39670.1"/>
    <property type="molecule type" value="Genomic_DNA"/>
</dbReference>